<organism evidence="2 3">
    <name type="scientific">Cyclotella cryptica</name>
    <dbReference type="NCBI Taxonomy" id="29204"/>
    <lineage>
        <taxon>Eukaryota</taxon>
        <taxon>Sar</taxon>
        <taxon>Stramenopiles</taxon>
        <taxon>Ochrophyta</taxon>
        <taxon>Bacillariophyta</taxon>
        <taxon>Coscinodiscophyceae</taxon>
        <taxon>Thalassiosirophycidae</taxon>
        <taxon>Stephanodiscales</taxon>
        <taxon>Stephanodiscaceae</taxon>
        <taxon>Cyclotella</taxon>
    </lineage>
</organism>
<dbReference type="PROSITE" id="PS50096">
    <property type="entry name" value="IQ"/>
    <property type="match status" value="1"/>
</dbReference>
<keyword evidence="3" id="KW-1185">Reference proteome</keyword>
<comment type="caution">
    <text evidence="2">The sequence shown here is derived from an EMBL/GenBank/DDBJ whole genome shotgun (WGS) entry which is preliminary data.</text>
</comment>
<dbReference type="EMBL" id="JABMIG020000385">
    <property type="protein sequence ID" value="KAL3779557.1"/>
    <property type="molecule type" value="Genomic_DNA"/>
</dbReference>
<name>A0ABD3NW22_9STRA</name>
<feature type="region of interest" description="Disordered" evidence="1">
    <location>
        <begin position="603"/>
        <end position="631"/>
    </location>
</feature>
<feature type="region of interest" description="Disordered" evidence="1">
    <location>
        <begin position="1"/>
        <end position="27"/>
    </location>
</feature>
<evidence type="ECO:0000313" key="3">
    <source>
        <dbReference type="Proteomes" id="UP001516023"/>
    </source>
</evidence>
<evidence type="ECO:0000256" key="1">
    <source>
        <dbReference type="SAM" id="MobiDB-lite"/>
    </source>
</evidence>
<evidence type="ECO:0000313" key="2">
    <source>
        <dbReference type="EMBL" id="KAL3779557.1"/>
    </source>
</evidence>
<feature type="compositionally biased region" description="Basic and acidic residues" evidence="1">
    <location>
        <begin position="15"/>
        <end position="27"/>
    </location>
</feature>
<sequence>MNPRKDNLSSCSTIRRSEDALSSRPHYENNSLGSVWLAEFLSYEKSRKESIAKADLLNFSNLPGSTVHPHAAKHLAQLEYSQKQCANRVPDKDTHRLNELSKKARIKFQTKKGQKQILAPYVEANTKISRVLQRTKLKKNKEDMQAHQLNDFYKLAARETQAAIKIQSQYRRLLAAQYTRRLELEVRRATQIQSCARVFLAKKCLGALKAERGRATLARDLCIRMYIARCRRRKMIKQEYDAAVRCQSAVRMFFAKCMLHEKRLHHLHRVNRHRWKCLTIRLACSSLRTNFYARQIQCVVRRKLAKKRATSLFTLYSDAAVRIQCVWRCFSAKAYKDNIVYKATEDKRLNKIRVIASEKEYWKRRLENLTKPIELQHLNVIQVQKKQLELERSEKGEEIRALESHYDEQKELQRQLSPRTIAGGWEQQIQTNLKDTRERITEAKFDLLFRIQMRERRLENELELMTAARCDAKESLRHWSDWHESEQDRLWEFQRRHNREVEKKELRRSVVNEIMRWTVKHWMPSGKPDKRKALVKGTGGSGDRVQKLINAAKEKADEYQALQHAEHTFRPFQKMWDNLGVALSDLESKVTQTQKRHVHFVSTHDGAPTGQTDTLDEFDHSSRNPQRKSYPSKLPWKLLEKVRDERIEIAASLQPK</sequence>
<gene>
    <name evidence="2" type="ORF">HJC23_009609</name>
</gene>
<reference evidence="2 3" key="1">
    <citation type="journal article" date="2020" name="G3 (Bethesda)">
        <title>Improved Reference Genome for Cyclotella cryptica CCMP332, a Model for Cell Wall Morphogenesis, Salinity Adaptation, and Lipid Production in Diatoms (Bacillariophyta).</title>
        <authorList>
            <person name="Roberts W.R."/>
            <person name="Downey K.M."/>
            <person name="Ruck E.C."/>
            <person name="Traller J.C."/>
            <person name="Alverson A.J."/>
        </authorList>
    </citation>
    <scope>NUCLEOTIDE SEQUENCE [LARGE SCALE GENOMIC DNA]</scope>
    <source>
        <strain evidence="2 3">CCMP332</strain>
    </source>
</reference>
<protein>
    <submittedName>
        <fullName evidence="2">Uncharacterized protein</fullName>
    </submittedName>
</protein>
<dbReference type="Proteomes" id="UP001516023">
    <property type="component" value="Unassembled WGS sequence"/>
</dbReference>
<dbReference type="AlphaFoldDB" id="A0ABD3NW22"/>
<accession>A0ABD3NW22</accession>
<dbReference type="Pfam" id="PF00612">
    <property type="entry name" value="IQ"/>
    <property type="match status" value="2"/>
</dbReference>
<proteinExistence type="predicted"/>
<dbReference type="InterPro" id="IPR000048">
    <property type="entry name" value="IQ_motif_EF-hand-BS"/>
</dbReference>
<dbReference type="SMART" id="SM00015">
    <property type="entry name" value="IQ"/>
    <property type="match status" value="4"/>
</dbReference>